<dbReference type="EMBL" id="AKCU01000294">
    <property type="protein sequence ID" value="EKV14854.1"/>
    <property type="molecule type" value="Genomic_DNA"/>
</dbReference>
<sequence>MVQQAILYAKFKKAINENPKCYAFLQNLRVDEKDVNLMDQVYAEFLEVDIHNRSMNPSYNANSTTVQTSSSSHNDKKKDTKKGGNDKQSNSNNSSNNNNNKDKPSKKKTDFVREENVILCRHHGTLGNHYSNKCLLLKNSANATTIQQPQQQPPFQRVTVPQPGQIIGQVDNQVRILSLPQQQPRQGANAIFVPASYPTVPQKGPPSGDPLARYNNLFTNALFCRYPGKCSSWFPYCVEGRPIG</sequence>
<gene>
    <name evidence="2" type="ORF">PDIP_41980</name>
</gene>
<dbReference type="Proteomes" id="UP000009886">
    <property type="component" value="Unassembled WGS sequence"/>
</dbReference>
<dbReference type="OrthoDB" id="10549480at2759"/>
<protein>
    <submittedName>
        <fullName evidence="2">Uncharacterized protein</fullName>
    </submittedName>
</protein>
<feature type="compositionally biased region" description="Low complexity" evidence="1">
    <location>
        <begin position="86"/>
        <end position="99"/>
    </location>
</feature>
<dbReference type="VEuPathDB" id="FungiDB:PDIP_41980"/>
<dbReference type="HOGENOM" id="CLU_1138332_0_0_1"/>
<dbReference type="KEGG" id="pdp:PDIP_41980"/>
<evidence type="ECO:0000313" key="3">
    <source>
        <dbReference type="Proteomes" id="UP000009886"/>
    </source>
</evidence>
<feature type="compositionally biased region" description="Polar residues" evidence="1">
    <location>
        <begin position="54"/>
        <end position="67"/>
    </location>
</feature>
<accession>K9G0F3</accession>
<comment type="caution">
    <text evidence="2">The sequence shown here is derived from an EMBL/GenBank/DDBJ whole genome shotgun (WGS) entry which is preliminary data.</text>
</comment>
<reference evidence="3" key="1">
    <citation type="journal article" date="2012" name="BMC Genomics">
        <title>Genome sequence of the necrotrophic fungus Penicillium digitatum, the main postharvest pathogen of citrus.</title>
        <authorList>
            <person name="Marcet-Houben M."/>
            <person name="Ballester A.-R."/>
            <person name="de la Fuente B."/>
            <person name="Harries E."/>
            <person name="Marcos J.F."/>
            <person name="Gonzalez-Candelas L."/>
            <person name="Gabaldon T."/>
        </authorList>
    </citation>
    <scope>NUCLEOTIDE SEQUENCE [LARGE SCALE GENOMIC DNA]</scope>
    <source>
        <strain evidence="3">Pd1 / CECT 20795</strain>
    </source>
</reference>
<evidence type="ECO:0000313" key="2">
    <source>
        <dbReference type="EMBL" id="EKV14854.1"/>
    </source>
</evidence>
<evidence type="ECO:0000256" key="1">
    <source>
        <dbReference type="SAM" id="MobiDB-lite"/>
    </source>
</evidence>
<proteinExistence type="predicted"/>
<feature type="region of interest" description="Disordered" evidence="1">
    <location>
        <begin position="54"/>
        <end position="110"/>
    </location>
</feature>
<name>K9G0F3_PEND1</name>
<dbReference type="AlphaFoldDB" id="K9G0F3"/>
<organism evidence="2 3">
    <name type="scientific">Penicillium digitatum (strain Pd1 / CECT 20795)</name>
    <name type="common">Green mold</name>
    <dbReference type="NCBI Taxonomy" id="1170230"/>
    <lineage>
        <taxon>Eukaryota</taxon>
        <taxon>Fungi</taxon>
        <taxon>Dikarya</taxon>
        <taxon>Ascomycota</taxon>
        <taxon>Pezizomycotina</taxon>
        <taxon>Eurotiomycetes</taxon>
        <taxon>Eurotiomycetidae</taxon>
        <taxon>Eurotiales</taxon>
        <taxon>Aspergillaceae</taxon>
        <taxon>Penicillium</taxon>
    </lineage>
</organism>
<feature type="compositionally biased region" description="Basic and acidic residues" evidence="1">
    <location>
        <begin position="100"/>
        <end position="110"/>
    </location>
</feature>
<feature type="compositionally biased region" description="Basic and acidic residues" evidence="1">
    <location>
        <begin position="73"/>
        <end position="85"/>
    </location>
</feature>